<evidence type="ECO:0000313" key="5">
    <source>
        <dbReference type="Proteomes" id="UP000218113"/>
    </source>
</evidence>
<comment type="caution">
    <text evidence="4">The sequence shown here is derived from an EMBL/GenBank/DDBJ whole genome shotgun (WGS) entry which is preliminary data.</text>
</comment>
<dbReference type="PANTHER" id="PTHR33375">
    <property type="entry name" value="CHROMOSOME-PARTITIONING PROTEIN PARB-RELATED"/>
    <property type="match status" value="1"/>
</dbReference>
<dbReference type="SMART" id="SM00470">
    <property type="entry name" value="ParB"/>
    <property type="match status" value="1"/>
</dbReference>
<proteinExistence type="inferred from homology"/>
<name>A0A2A4T546_9DELT</name>
<sequence>MAKRKINAALLLAAGEDAHLQTSFPEAQITKEIDGEIFMEVSVTDIVNNPMQPRININDDELLELAQSIKEHGLIHPISLIKKTDDTYMLKAGQRRWLAHKLLKLKKVKAIVETNSLILGDERKKQLFEIAIIENTQRDNLDPLEFALSIQNALTQKLYKSMEEVADKINKSKSYVSKVLKVLSLEEVILKDLLENKSTNDIETLYALQKIKDKEKQVRLYFDFINKDIDRAGIRKEVQGKVSHAKQDIVIKRTAKKLTLNVNLNKLSDTKKNELEVELTKLVDKYLKA</sequence>
<dbReference type="AlphaFoldDB" id="A0A2A4T546"/>
<dbReference type="InterPro" id="IPR036086">
    <property type="entry name" value="ParB/Sulfiredoxin_sf"/>
</dbReference>
<dbReference type="EMBL" id="NVSR01000029">
    <property type="protein sequence ID" value="PCI28632.1"/>
    <property type="molecule type" value="Genomic_DNA"/>
</dbReference>
<organism evidence="4 5">
    <name type="scientific">SAR324 cluster bacterium</name>
    <dbReference type="NCBI Taxonomy" id="2024889"/>
    <lineage>
        <taxon>Bacteria</taxon>
        <taxon>Deltaproteobacteria</taxon>
        <taxon>SAR324 cluster</taxon>
    </lineage>
</organism>
<dbReference type="Pfam" id="PF17762">
    <property type="entry name" value="HTH_ParB"/>
    <property type="match status" value="1"/>
</dbReference>
<reference evidence="5" key="1">
    <citation type="submission" date="2017-08" db="EMBL/GenBank/DDBJ databases">
        <title>A dynamic microbial community with high functional redundancy inhabits the cold, oxic subseafloor aquifer.</title>
        <authorList>
            <person name="Tully B.J."/>
            <person name="Wheat C.G."/>
            <person name="Glazer B.T."/>
            <person name="Huber J.A."/>
        </authorList>
    </citation>
    <scope>NUCLEOTIDE SEQUENCE [LARGE SCALE GENOMIC DNA]</scope>
</reference>
<accession>A0A2A4T546</accession>
<dbReference type="Proteomes" id="UP000218113">
    <property type="component" value="Unassembled WGS sequence"/>
</dbReference>
<evidence type="ECO:0000256" key="2">
    <source>
        <dbReference type="ARBA" id="ARBA00022829"/>
    </source>
</evidence>
<feature type="domain" description="ParB-like N-terminal" evidence="3">
    <location>
        <begin position="39"/>
        <end position="136"/>
    </location>
</feature>
<dbReference type="Gene3D" id="1.10.10.2830">
    <property type="match status" value="1"/>
</dbReference>
<dbReference type="PANTHER" id="PTHR33375:SF1">
    <property type="entry name" value="CHROMOSOME-PARTITIONING PROTEIN PARB-RELATED"/>
    <property type="match status" value="1"/>
</dbReference>
<keyword evidence="2" id="KW-0159">Chromosome partition</keyword>
<dbReference type="GO" id="GO:0003677">
    <property type="term" value="F:DNA binding"/>
    <property type="evidence" value="ECO:0007669"/>
    <property type="project" value="InterPro"/>
</dbReference>
<dbReference type="NCBIfam" id="TIGR00180">
    <property type="entry name" value="parB_part"/>
    <property type="match status" value="1"/>
</dbReference>
<dbReference type="InterPro" id="IPR041468">
    <property type="entry name" value="HTH_ParB/Spo0J"/>
</dbReference>
<dbReference type="Gene3D" id="3.90.1530.30">
    <property type="match status" value="1"/>
</dbReference>
<evidence type="ECO:0000256" key="1">
    <source>
        <dbReference type="ARBA" id="ARBA00006295"/>
    </source>
</evidence>
<dbReference type="GO" id="GO:0007059">
    <property type="term" value="P:chromosome segregation"/>
    <property type="evidence" value="ECO:0007669"/>
    <property type="project" value="UniProtKB-KW"/>
</dbReference>
<gene>
    <name evidence="4" type="ORF">COB67_05840</name>
</gene>
<evidence type="ECO:0000259" key="3">
    <source>
        <dbReference type="SMART" id="SM00470"/>
    </source>
</evidence>
<dbReference type="SUPFAM" id="SSF110849">
    <property type="entry name" value="ParB/Sulfiredoxin"/>
    <property type="match status" value="1"/>
</dbReference>
<comment type="similarity">
    <text evidence="1">Belongs to the ParB family.</text>
</comment>
<dbReference type="InterPro" id="IPR050336">
    <property type="entry name" value="Chromosome_partition/occlusion"/>
</dbReference>
<protein>
    <recommendedName>
        <fullName evidence="3">ParB-like N-terminal domain-containing protein</fullName>
    </recommendedName>
</protein>
<dbReference type="GO" id="GO:0005694">
    <property type="term" value="C:chromosome"/>
    <property type="evidence" value="ECO:0007669"/>
    <property type="project" value="TreeGrafter"/>
</dbReference>
<dbReference type="InterPro" id="IPR004437">
    <property type="entry name" value="ParB/RepB/Spo0J"/>
</dbReference>
<dbReference type="Pfam" id="PF02195">
    <property type="entry name" value="ParB_N"/>
    <property type="match status" value="1"/>
</dbReference>
<dbReference type="InterPro" id="IPR003115">
    <property type="entry name" value="ParB_N"/>
</dbReference>
<evidence type="ECO:0000313" key="4">
    <source>
        <dbReference type="EMBL" id="PCI28632.1"/>
    </source>
</evidence>